<dbReference type="Gene3D" id="3.30.450.380">
    <property type="match status" value="1"/>
</dbReference>
<dbReference type="Gene3D" id="3.40.50.300">
    <property type="entry name" value="P-loop containing nucleotide triphosphate hydrolases"/>
    <property type="match status" value="1"/>
</dbReference>
<dbReference type="InterPro" id="IPR022399">
    <property type="entry name" value="TadA-like_ATPase"/>
</dbReference>
<dbReference type="InterPro" id="IPR001482">
    <property type="entry name" value="T2SS/T4SS_dom"/>
</dbReference>
<sequence>MRHPVGGRRGRGGGPAHWSCGPPRRPGAGERQPPARRRRGGHRAAARRGDASRAGLHGGRRARAVARRPAPRPAPGHGAAPPAPARTGLVTTVPELRAALARAPTRGVTVGSAVAASAPVAAQGWRALLDLEARARAELVGAGPLQDLLEDHSVTDVLVNGPRGVWVDRGRGLVRTGLDLGQETDVRALAGRLAAACGQRLDEACPVVDGALPDGTRLHAVLPPLSADGTLISLRTQRGRALSVAELVAGGTVAPALADVLRGLVATRANALVSGAAGAGKTTLLAALLSTVGPHERIVCIEEAVELRPDHPHVVHLQVRRPNVQGVGGVDMADLVRAAMRMRPDRLVLGECRGAEVREVLGALNTGHDGGWATVHANAPADVPARLLALGSLAGLGEHAVAVQAVSALDAVLHVSRTDGARRLTEIGVLTRRDGDLVCDTALRVTPRGEVREGPAWPALADRLDRRESP</sequence>
<evidence type="ECO:0000256" key="2">
    <source>
        <dbReference type="SAM" id="MobiDB-lite"/>
    </source>
</evidence>
<dbReference type="NCBIfam" id="TIGR03819">
    <property type="entry name" value="heli_sec_ATPase"/>
    <property type="match status" value="1"/>
</dbReference>
<feature type="domain" description="Bacterial type II secretion system protein E" evidence="3">
    <location>
        <begin position="140"/>
        <end position="406"/>
    </location>
</feature>
<dbReference type="PANTHER" id="PTHR30486">
    <property type="entry name" value="TWITCHING MOTILITY PROTEIN PILT"/>
    <property type="match status" value="1"/>
</dbReference>
<dbReference type="Pfam" id="PF00437">
    <property type="entry name" value="T2SSE"/>
    <property type="match status" value="1"/>
</dbReference>
<dbReference type="InterPro" id="IPR027417">
    <property type="entry name" value="P-loop_NTPase"/>
</dbReference>
<accession>A0ABX5VTG2</accession>
<feature type="compositionally biased region" description="Basic residues" evidence="2">
    <location>
        <begin position="58"/>
        <end position="70"/>
    </location>
</feature>
<gene>
    <name evidence="4" type="ORF">FE251_01000</name>
</gene>
<dbReference type="Proteomes" id="UP000313948">
    <property type="component" value="Chromosome"/>
</dbReference>
<dbReference type="InterPro" id="IPR050921">
    <property type="entry name" value="T4SS_GSP_E_ATPase"/>
</dbReference>
<feature type="compositionally biased region" description="Basic residues" evidence="2">
    <location>
        <begin position="34"/>
        <end position="46"/>
    </location>
</feature>
<feature type="region of interest" description="Disordered" evidence="2">
    <location>
        <begin position="1"/>
        <end position="86"/>
    </location>
</feature>
<evidence type="ECO:0000259" key="3">
    <source>
        <dbReference type="Pfam" id="PF00437"/>
    </source>
</evidence>
<dbReference type="PANTHER" id="PTHR30486:SF6">
    <property type="entry name" value="TYPE IV PILUS RETRACTATION ATPASE PILT"/>
    <property type="match status" value="1"/>
</dbReference>
<evidence type="ECO:0000313" key="5">
    <source>
        <dbReference type="Proteomes" id="UP000313948"/>
    </source>
</evidence>
<protein>
    <submittedName>
        <fullName evidence="4">TadA family conjugal transfer-associated ATPase</fullName>
    </submittedName>
</protein>
<keyword evidence="5" id="KW-1185">Reference proteome</keyword>
<dbReference type="SUPFAM" id="SSF52540">
    <property type="entry name" value="P-loop containing nucleoside triphosphate hydrolases"/>
    <property type="match status" value="1"/>
</dbReference>
<name>A0ABX5VTG2_9MICO</name>
<dbReference type="CDD" id="cd01130">
    <property type="entry name" value="VirB11-like_ATPase"/>
    <property type="match status" value="1"/>
</dbReference>
<evidence type="ECO:0000256" key="1">
    <source>
        <dbReference type="ARBA" id="ARBA00006611"/>
    </source>
</evidence>
<comment type="similarity">
    <text evidence="1">Belongs to the GSP E family.</text>
</comment>
<proteinExistence type="inferred from homology"/>
<organism evidence="4 5">
    <name type="scientific">Georgenia wutianyii</name>
    <dbReference type="NCBI Taxonomy" id="2585135"/>
    <lineage>
        <taxon>Bacteria</taxon>
        <taxon>Bacillati</taxon>
        <taxon>Actinomycetota</taxon>
        <taxon>Actinomycetes</taxon>
        <taxon>Micrococcales</taxon>
        <taxon>Bogoriellaceae</taxon>
        <taxon>Georgenia</taxon>
    </lineage>
</organism>
<evidence type="ECO:0000313" key="4">
    <source>
        <dbReference type="EMBL" id="QDB80624.1"/>
    </source>
</evidence>
<dbReference type="EMBL" id="CP040899">
    <property type="protein sequence ID" value="QDB80624.1"/>
    <property type="molecule type" value="Genomic_DNA"/>
</dbReference>
<feature type="compositionally biased region" description="Basic residues" evidence="2">
    <location>
        <begin position="1"/>
        <end position="11"/>
    </location>
</feature>
<reference evidence="4 5" key="1">
    <citation type="submission" date="2019-05" db="EMBL/GenBank/DDBJ databases">
        <title>Georgenia *** sp. nov., and Georgenia *** sp. nov., isolated from the intestinal contents of plateau pika (Ochotona curzoniae) in the Qinghai-Tibet plateau of China.</title>
        <authorList>
            <person name="Tian Z."/>
        </authorList>
    </citation>
    <scope>NUCLEOTIDE SEQUENCE [LARGE SCALE GENOMIC DNA]</scope>
    <source>
        <strain evidence="4 5">Z294</strain>
    </source>
</reference>